<comment type="similarity">
    <text evidence="1">Belongs to the WEB family.</text>
</comment>
<dbReference type="GO" id="GO:0005829">
    <property type="term" value="C:cytosol"/>
    <property type="evidence" value="ECO:0007669"/>
    <property type="project" value="TreeGrafter"/>
</dbReference>
<dbReference type="GO" id="GO:0009903">
    <property type="term" value="P:chloroplast avoidance movement"/>
    <property type="evidence" value="ECO:0007669"/>
    <property type="project" value="TreeGrafter"/>
</dbReference>
<evidence type="ECO:0000256" key="4">
    <source>
        <dbReference type="SAM" id="MobiDB-lite"/>
    </source>
</evidence>
<feature type="coiled-coil region" evidence="3">
    <location>
        <begin position="387"/>
        <end position="424"/>
    </location>
</feature>
<dbReference type="Pfam" id="PF05701">
    <property type="entry name" value="WEMBL"/>
    <property type="match status" value="2"/>
</dbReference>
<feature type="region of interest" description="Disordered" evidence="4">
    <location>
        <begin position="446"/>
        <end position="480"/>
    </location>
</feature>
<feature type="coiled-coil region" evidence="3">
    <location>
        <begin position="84"/>
        <end position="136"/>
    </location>
</feature>
<dbReference type="GO" id="GO:0009904">
    <property type="term" value="P:chloroplast accumulation movement"/>
    <property type="evidence" value="ECO:0007669"/>
    <property type="project" value="TreeGrafter"/>
</dbReference>
<evidence type="ECO:0000256" key="1">
    <source>
        <dbReference type="ARBA" id="ARBA00005485"/>
    </source>
</evidence>
<evidence type="ECO:0000313" key="5">
    <source>
        <dbReference type="EMBL" id="KAJ4824526.1"/>
    </source>
</evidence>
<organism evidence="5 6">
    <name type="scientific">Turnera subulata</name>
    <dbReference type="NCBI Taxonomy" id="218843"/>
    <lineage>
        <taxon>Eukaryota</taxon>
        <taxon>Viridiplantae</taxon>
        <taxon>Streptophyta</taxon>
        <taxon>Embryophyta</taxon>
        <taxon>Tracheophyta</taxon>
        <taxon>Spermatophyta</taxon>
        <taxon>Magnoliopsida</taxon>
        <taxon>eudicotyledons</taxon>
        <taxon>Gunneridae</taxon>
        <taxon>Pentapetalae</taxon>
        <taxon>rosids</taxon>
        <taxon>fabids</taxon>
        <taxon>Malpighiales</taxon>
        <taxon>Passifloraceae</taxon>
        <taxon>Turnera</taxon>
    </lineage>
</organism>
<dbReference type="OrthoDB" id="649232at2759"/>
<reference evidence="5" key="2">
    <citation type="journal article" date="2023" name="Plants (Basel)">
        <title>Annotation of the Turnera subulata (Passifloraceae) Draft Genome Reveals the S-Locus Evolved after the Divergence of Turneroideae from Passifloroideae in a Stepwise Manner.</title>
        <authorList>
            <person name="Henning P.M."/>
            <person name="Roalson E.H."/>
            <person name="Mir W."/>
            <person name="McCubbin A.G."/>
            <person name="Shore J.S."/>
        </authorList>
    </citation>
    <scope>NUCLEOTIDE SEQUENCE</scope>
    <source>
        <strain evidence="5">F60SS</strain>
    </source>
</reference>
<dbReference type="PANTHER" id="PTHR32054:SF48">
    <property type="entry name" value="WEB FAMILY PROTEIN"/>
    <property type="match status" value="1"/>
</dbReference>
<feature type="region of interest" description="Disordered" evidence="4">
    <location>
        <begin position="1"/>
        <end position="43"/>
    </location>
</feature>
<dbReference type="Proteomes" id="UP001141552">
    <property type="component" value="Unassembled WGS sequence"/>
</dbReference>
<name>A0A9Q0F6E2_9ROSI</name>
<evidence type="ECO:0008006" key="7">
    <source>
        <dbReference type="Google" id="ProtNLM"/>
    </source>
</evidence>
<feature type="compositionally biased region" description="Basic and acidic residues" evidence="4">
    <location>
        <begin position="361"/>
        <end position="377"/>
    </location>
</feature>
<dbReference type="AlphaFoldDB" id="A0A9Q0F6E2"/>
<comment type="caution">
    <text evidence="5">The sequence shown here is derived from an EMBL/GenBank/DDBJ whole genome shotgun (WGS) entry which is preliminary data.</text>
</comment>
<sequence>MADGVDSGPEPVPGTPGIREVRPEMGSSQGGHQNGNGGGTLRKVGHRAEIDTSPPFGSVKEAVTRFGGGSGSWMPYYYRIGESLGMEEMDIKKVEEQAAELEKHLIVKELETLDVLEELGTTKRVVEELKQQLQKEALRCMAPQDEQMSSPAIKEMNKENYRLQVNNCEQQRLGSLSPCPSSSPDMILSSLRQAKLNLGKTINDLGVIQSSVESLNKKMKNEKSFLEKTRERLTSKFAGVLSLEEELKQSRAKPNVADTLRTNHINTEQIKKIAEVGSENAAISKPMLANVQSKNSLRTAELRLLAAKKMEEAARAAEAVAMAEIRGLSGSETSSGFVLPEPKKAPAVFELRSPLSPNVPKAREMPKKIEVSKHQKHEPNITKMSILKKLREATEEVKLSKQALEEALNKVEMANRKQSAVEEALRKWLPEEVQEGQPAYFSTTFGNFHVHHPDHQQSSPLNQPKDPNLLDHDPKPVLRSTVSMRDVLSRKQLVPEEYMAKGATEGHTEQRHKVALSQMLHELREDITFRPRAEKDGADQKQYFTQRRKFGFIHISLPMTKQSKKKMQGLNNVMHQTGE</sequence>
<keyword evidence="2 3" id="KW-0175">Coiled coil</keyword>
<dbReference type="InterPro" id="IPR008545">
    <property type="entry name" value="Web"/>
</dbReference>
<gene>
    <name evidence="5" type="ORF">Tsubulata_006940</name>
</gene>
<keyword evidence="6" id="KW-1185">Reference proteome</keyword>
<evidence type="ECO:0000256" key="2">
    <source>
        <dbReference type="ARBA" id="ARBA00023054"/>
    </source>
</evidence>
<evidence type="ECO:0000256" key="3">
    <source>
        <dbReference type="SAM" id="Coils"/>
    </source>
</evidence>
<accession>A0A9Q0F6E2</accession>
<reference evidence="5" key="1">
    <citation type="submission" date="2022-02" db="EMBL/GenBank/DDBJ databases">
        <authorList>
            <person name="Henning P.M."/>
            <person name="McCubbin A.G."/>
            <person name="Shore J.S."/>
        </authorList>
    </citation>
    <scope>NUCLEOTIDE SEQUENCE</scope>
    <source>
        <strain evidence="5">F60SS</strain>
        <tissue evidence="5">Leaves</tissue>
    </source>
</reference>
<feature type="compositionally biased region" description="Gly residues" evidence="4">
    <location>
        <begin position="28"/>
        <end position="40"/>
    </location>
</feature>
<protein>
    <recommendedName>
        <fullName evidence="7">WEB family protein</fullName>
    </recommendedName>
</protein>
<dbReference type="EMBL" id="JAKUCV010007160">
    <property type="protein sequence ID" value="KAJ4824526.1"/>
    <property type="molecule type" value="Genomic_DNA"/>
</dbReference>
<dbReference type="PANTHER" id="PTHR32054">
    <property type="entry name" value="HEAVY CHAIN, PUTATIVE, EXPRESSED-RELATED-RELATED"/>
    <property type="match status" value="1"/>
</dbReference>
<feature type="region of interest" description="Disordered" evidence="4">
    <location>
        <begin position="358"/>
        <end position="377"/>
    </location>
</feature>
<evidence type="ECO:0000313" key="6">
    <source>
        <dbReference type="Proteomes" id="UP001141552"/>
    </source>
</evidence>
<proteinExistence type="inferred from homology"/>